<feature type="coiled-coil region" evidence="3">
    <location>
        <begin position="297"/>
        <end position="436"/>
    </location>
</feature>
<reference evidence="6 7" key="1">
    <citation type="submission" date="2024-04" db="EMBL/GenBank/DDBJ databases">
        <authorList>
            <person name="Fracassetti M."/>
        </authorList>
    </citation>
    <scope>NUCLEOTIDE SEQUENCE [LARGE SCALE GENOMIC DNA]</scope>
</reference>
<feature type="coiled-coil region" evidence="3">
    <location>
        <begin position="843"/>
        <end position="926"/>
    </location>
</feature>
<dbReference type="GO" id="GO:0005886">
    <property type="term" value="C:plasma membrane"/>
    <property type="evidence" value="ECO:0007669"/>
    <property type="project" value="TreeGrafter"/>
</dbReference>
<feature type="compositionally biased region" description="Basic residues" evidence="4">
    <location>
        <begin position="1501"/>
        <end position="1512"/>
    </location>
</feature>
<name>A0AAV2EBD4_9ROSI</name>
<feature type="coiled-coil region" evidence="3">
    <location>
        <begin position="741"/>
        <end position="810"/>
    </location>
</feature>
<dbReference type="PROSITE" id="PS51774">
    <property type="entry name" value="NAB"/>
    <property type="match status" value="1"/>
</dbReference>
<comment type="similarity">
    <text evidence="2">Belongs to the NET family.</text>
</comment>
<sequence length="1728" mass="196656">MAAQAKSRRMYSWWWDSHISPKNSKWLQGNLTDMDSKVKQMIKLIEEDADSFARRAEMYYKKRPELMKLVEEFYRAYRALAERYDHATGVIRQAHTTMSEAFPNQAQFALGDDSPAGTVVDGDPHTPDLPSIRAFVDHDDLDKDDSGVSPSQYYTARRSGGFIDESDSVVSKKGVKHFNDLLGSGEGMGRVRKGLNFQDVGDKDKNNGGHDRVAIAELEISTLKNALAKLEAEKEADLRQYQQSMEKLTNLESEVSRAKEDSFGLNDRACRAEAEVQTLKENMTKFETEKETIFLQYQHCQDKIISLEKNVSCAEQNMGELNERASKAENEAHSLKEDVARLDAEKEDSLVQYKQCLERISELESKLLQAEEDARTFRNRAEKAEEEVERLKLELTKLSEENEAIAVRFQQCLDTIQTLEYKLACAEEETQRLNSVIDDGISKLKGAEEKCSILERSNQTMHSDLESLLQTMAVQNEEIKEKQKELGRLWGCVQEEHSRFVEAETAFQTLQQLHSQSQEELRSLGAELHNRVQILEDLEARNHSLETEVCKAEVENKNLSEVNLSSALTIQNLNDEMSSLRELIGKLESEIELRVNQRNALQQEIYCLKEELNEINKNHRGIREQVESVGLHPECFSSSVKDLQNDNAKLKEACESNASEKLELLGKLEVMENLVEKNTFLENSLSDLNVELEGARETMRKLENTCQSLMGEKYVLVSEKTALISQLETVTNTSEKLMEENTILETSLLDANAELEKLRQKANRLEELCLLLENQKSDLATAKASLTSQLEDHERNYGNLVERHSSLENEKLSMLHKVKELQVCLETEKQQHVAFAHHSESQINSLQEEAKLKKKDFEEEIDKVIKAEIEIFVLQRCIQDLEENNSSLLLECQNLLNASKRSEKLILELEHEKLERKEEVKCLSDQLQTLRLGIYRTSKIFGLDISLWETDEAGLLNQVVNKIEETQNLLFKTQDENQQLSIEKFVFVTLLAELQSELANLVIKKNSVDQKLKTSTEQLLVLKSEGQKLTELNEQLTLNGEQREIALSAELNAVHAKLSELQEAYRKVEKENCNLSCEHKSLEEEMCGVMSQTVYETTLSLIFKSVIGEKFVEIKLLYDKLDEALNCNNALNERVKILEVKLDELVMLGDEKEVLHQKELEGLKCKYEEVEAIKASQEKQLIKLSGDYDEQSREVKCINGVKNDLESEISKLRGDLVEIKNREIFLNEELGKARTEAELWESEAAVFLGELQSSAVREELFGGKVHELIEVCKSFEERIFSTEKDLSQLKERVSTLESENGDLNGKMSACIPAFVALMDSVASLENHALSNTTTLSQGEMEQAEFQDAPSQLQEESLGEETNKDQRSMFLDLQELQKRIRAIENAVKEKERLITLENTTANTKLEAAMREIEELKSGSSMAAEGGKPVVNPKAGARSKSIDLRMQKRTRGISEDGSEVMTKDIILDQVSESGSIRRYPSVETREIWEAADDDGSIDMTVGKSHKMSSGRKNHSSRDHPSAESIQFEKEVSVDKLQISRRFSGSFSQDATSERKILERLDSDAQKLTNLQIVVQDLKRKVGVDEKGKKVKGIEYENVKEQLDESEESIMKLFDLNRKMMKNVENESSTSSLSALDDEKAAARKRKISEHARRGSEKIGRLQLELQKLQFLLLKLDDEENKSGRGKPRAHERNASVLLRDYLYGGTRLTPKNKKKSHFCSCMQQPATRGD</sequence>
<gene>
    <name evidence="6" type="ORF">LTRI10_LOCUS24320</name>
</gene>
<keyword evidence="7" id="KW-1185">Reference proteome</keyword>
<feature type="domain" description="NAB" evidence="5">
    <location>
        <begin position="11"/>
        <end position="91"/>
    </location>
</feature>
<proteinExistence type="inferred from homology"/>
<dbReference type="InterPro" id="IPR051861">
    <property type="entry name" value="NET_actin-binding_domain"/>
</dbReference>
<evidence type="ECO:0000256" key="2">
    <source>
        <dbReference type="ARBA" id="ARBA00038006"/>
    </source>
</evidence>
<dbReference type="GO" id="GO:0051015">
    <property type="term" value="F:actin filament binding"/>
    <property type="evidence" value="ECO:0007669"/>
    <property type="project" value="TreeGrafter"/>
</dbReference>
<evidence type="ECO:0000313" key="7">
    <source>
        <dbReference type="Proteomes" id="UP001497516"/>
    </source>
</evidence>
<feature type="coiled-coil region" evidence="3">
    <location>
        <begin position="570"/>
        <end position="712"/>
    </location>
</feature>
<keyword evidence="1 3" id="KW-0175">Coiled coil</keyword>
<dbReference type="EMBL" id="OZ034817">
    <property type="protein sequence ID" value="CAL1383027.1"/>
    <property type="molecule type" value="Genomic_DNA"/>
</dbReference>
<feature type="region of interest" description="Disordered" evidence="4">
    <location>
        <begin position="1341"/>
        <end position="1363"/>
    </location>
</feature>
<evidence type="ECO:0000313" key="6">
    <source>
        <dbReference type="EMBL" id="CAL1383027.1"/>
    </source>
</evidence>
<evidence type="ECO:0000256" key="4">
    <source>
        <dbReference type="SAM" id="MobiDB-lite"/>
    </source>
</evidence>
<dbReference type="Pfam" id="PF07765">
    <property type="entry name" value="KIP1"/>
    <property type="match status" value="1"/>
</dbReference>
<dbReference type="PANTHER" id="PTHR32258">
    <property type="entry name" value="PROTEIN NETWORKED 4A"/>
    <property type="match status" value="1"/>
</dbReference>
<dbReference type="InterPro" id="IPR011684">
    <property type="entry name" value="NAB"/>
</dbReference>
<evidence type="ECO:0000256" key="3">
    <source>
        <dbReference type="SAM" id="Coils"/>
    </source>
</evidence>
<feature type="compositionally biased region" description="Basic and acidic residues" evidence="4">
    <location>
        <begin position="1513"/>
        <end position="1524"/>
    </location>
</feature>
<dbReference type="SUPFAM" id="SSF57997">
    <property type="entry name" value="Tropomyosin"/>
    <property type="match status" value="1"/>
</dbReference>
<feature type="coiled-coil region" evidence="3">
    <location>
        <begin position="213"/>
        <end position="261"/>
    </location>
</feature>
<feature type="region of interest" description="Disordered" evidence="4">
    <location>
        <begin position="1415"/>
        <end position="1435"/>
    </location>
</feature>
<dbReference type="PANTHER" id="PTHR32258:SF32">
    <property type="entry name" value="PROTEIN NETWORKED 1D"/>
    <property type="match status" value="1"/>
</dbReference>
<dbReference type="Proteomes" id="UP001497516">
    <property type="component" value="Chromosome 4"/>
</dbReference>
<feature type="coiled-coil region" evidence="3">
    <location>
        <begin position="956"/>
        <end position="1011"/>
    </location>
</feature>
<feature type="coiled-coil region" evidence="3">
    <location>
        <begin position="1121"/>
        <end position="1222"/>
    </location>
</feature>
<evidence type="ECO:0000259" key="5">
    <source>
        <dbReference type="PROSITE" id="PS51774"/>
    </source>
</evidence>
<evidence type="ECO:0000256" key="1">
    <source>
        <dbReference type="ARBA" id="ARBA00023054"/>
    </source>
</evidence>
<dbReference type="Gene3D" id="1.20.5.170">
    <property type="match status" value="1"/>
</dbReference>
<protein>
    <recommendedName>
        <fullName evidence="5">NAB domain-containing protein</fullName>
    </recommendedName>
</protein>
<organism evidence="6 7">
    <name type="scientific">Linum trigynum</name>
    <dbReference type="NCBI Taxonomy" id="586398"/>
    <lineage>
        <taxon>Eukaryota</taxon>
        <taxon>Viridiplantae</taxon>
        <taxon>Streptophyta</taxon>
        <taxon>Embryophyta</taxon>
        <taxon>Tracheophyta</taxon>
        <taxon>Spermatophyta</taxon>
        <taxon>Magnoliopsida</taxon>
        <taxon>eudicotyledons</taxon>
        <taxon>Gunneridae</taxon>
        <taxon>Pentapetalae</taxon>
        <taxon>rosids</taxon>
        <taxon>fabids</taxon>
        <taxon>Malpighiales</taxon>
        <taxon>Linaceae</taxon>
        <taxon>Linum</taxon>
    </lineage>
</organism>
<accession>A0AAV2EBD4</accession>
<feature type="coiled-coil region" evidence="3">
    <location>
        <begin position="1272"/>
        <end position="1306"/>
    </location>
</feature>
<feature type="region of interest" description="Disordered" evidence="4">
    <location>
        <begin position="1494"/>
        <end position="1524"/>
    </location>
</feature>